<dbReference type="PANTHER" id="PTHR37955:SF1">
    <property type="entry name" value="DEP DOMAIN-CONTAINING PROTEIN"/>
    <property type="match status" value="1"/>
</dbReference>
<dbReference type="Pfam" id="PF03595">
    <property type="entry name" value="SLAC1"/>
    <property type="match status" value="1"/>
</dbReference>
<keyword evidence="2 5" id="KW-0812">Transmembrane</keyword>
<feature type="transmembrane region" description="Helical" evidence="5">
    <location>
        <begin position="170"/>
        <end position="189"/>
    </location>
</feature>
<keyword evidence="3 5" id="KW-1133">Transmembrane helix</keyword>
<dbReference type="EMBL" id="CP096973">
    <property type="protein sequence ID" value="UYO73123.1"/>
    <property type="molecule type" value="Genomic_DNA"/>
</dbReference>
<proteinExistence type="predicted"/>
<dbReference type="KEGG" id="hqn:M0220_09430"/>
<gene>
    <name evidence="6" type="ORF">M0220_09430</name>
</gene>
<feature type="transmembrane region" description="Helical" evidence="5">
    <location>
        <begin position="284"/>
        <end position="306"/>
    </location>
</feature>
<evidence type="ECO:0000256" key="1">
    <source>
        <dbReference type="ARBA" id="ARBA00004141"/>
    </source>
</evidence>
<reference evidence="6" key="1">
    <citation type="submission" date="2022-05" db="EMBL/GenBank/DDBJ databases">
        <title>Complete sequence of a novel PHA-producing Halomonas strain.</title>
        <authorList>
            <person name="Zheng Z."/>
        </authorList>
    </citation>
    <scope>NUCLEOTIDE SEQUENCE</scope>
    <source>
        <strain evidence="6">ZZQ-149</strain>
    </source>
</reference>
<keyword evidence="4 5" id="KW-0472">Membrane</keyword>
<evidence type="ECO:0000256" key="5">
    <source>
        <dbReference type="SAM" id="Phobius"/>
    </source>
</evidence>
<keyword evidence="7" id="KW-1185">Reference proteome</keyword>
<dbReference type="InterPro" id="IPR004695">
    <property type="entry name" value="SLAC1/Mae1/Ssu1/TehA"/>
</dbReference>
<evidence type="ECO:0000256" key="4">
    <source>
        <dbReference type="ARBA" id="ARBA00023136"/>
    </source>
</evidence>
<evidence type="ECO:0000256" key="3">
    <source>
        <dbReference type="ARBA" id="ARBA00022989"/>
    </source>
</evidence>
<dbReference type="InterPro" id="IPR038665">
    <property type="entry name" value="Voltage-dep_anion_channel_sf"/>
</dbReference>
<feature type="transmembrane region" description="Helical" evidence="5">
    <location>
        <begin position="201"/>
        <end position="222"/>
    </location>
</feature>
<comment type="subcellular location">
    <subcellularLocation>
        <location evidence="1">Membrane</location>
        <topology evidence="1">Multi-pass membrane protein</topology>
    </subcellularLocation>
</comment>
<feature type="transmembrane region" description="Helical" evidence="5">
    <location>
        <begin position="144"/>
        <end position="164"/>
    </location>
</feature>
<feature type="transmembrane region" description="Helical" evidence="5">
    <location>
        <begin position="12"/>
        <end position="32"/>
    </location>
</feature>
<feature type="transmembrane region" description="Helical" evidence="5">
    <location>
        <begin position="84"/>
        <end position="104"/>
    </location>
</feature>
<evidence type="ECO:0000256" key="2">
    <source>
        <dbReference type="ARBA" id="ARBA00022692"/>
    </source>
</evidence>
<dbReference type="GO" id="GO:0046583">
    <property type="term" value="F:monoatomic cation efflux transmembrane transporter activity"/>
    <property type="evidence" value="ECO:0007669"/>
    <property type="project" value="TreeGrafter"/>
</dbReference>
<dbReference type="RefSeq" id="WP_030070979.1">
    <property type="nucleotide sequence ID" value="NZ_CP096973.1"/>
</dbReference>
<feature type="transmembrane region" description="Helical" evidence="5">
    <location>
        <begin position="110"/>
        <end position="132"/>
    </location>
</feature>
<dbReference type="GO" id="GO:0005886">
    <property type="term" value="C:plasma membrane"/>
    <property type="evidence" value="ECO:0007669"/>
    <property type="project" value="TreeGrafter"/>
</dbReference>
<sequence>MNSSVHASRLQNFPISWFSLIMGMTGFTIAWHRAESLFNITIKISPILLTTTLVIFVVLLALYITKIAKYPSQVKSELSHPIKLNFFPTISIGIILLSIAFLPYSNRASFILWCVGVVLHLGFTLYVLSAWLHQTHFEVTHINPAWFIPIVGNILVPIAGIEHASLELSWFFFSIGLIFWGVLLTIIFYRMFFHQPLPAKLLPTLFILIAPPAVGSMSWFQLVGEINAFGRILYYIALFLTLMLLTQTTRFIKLDFFLSWWAYSFPMAAITIASFLMFEQLQLPFFKVLSLSLLGLLTLLISMLTIKTFQAVRIRSICVED</sequence>
<feature type="transmembrane region" description="Helical" evidence="5">
    <location>
        <begin position="257"/>
        <end position="278"/>
    </location>
</feature>
<evidence type="ECO:0000313" key="7">
    <source>
        <dbReference type="Proteomes" id="UP001164935"/>
    </source>
</evidence>
<dbReference type="Gene3D" id="1.50.10.150">
    <property type="entry name" value="Voltage-dependent anion channel"/>
    <property type="match status" value="1"/>
</dbReference>
<evidence type="ECO:0000313" key="6">
    <source>
        <dbReference type="EMBL" id="UYO73123.1"/>
    </source>
</evidence>
<feature type="transmembrane region" description="Helical" evidence="5">
    <location>
        <begin position="44"/>
        <end position="64"/>
    </location>
</feature>
<organism evidence="6 7">
    <name type="scientific">Halomonas qinghailakensis</name>
    <dbReference type="NCBI Taxonomy" id="2937790"/>
    <lineage>
        <taxon>Bacteria</taxon>
        <taxon>Pseudomonadati</taxon>
        <taxon>Pseudomonadota</taxon>
        <taxon>Gammaproteobacteria</taxon>
        <taxon>Oceanospirillales</taxon>
        <taxon>Halomonadaceae</taxon>
        <taxon>Halomonas</taxon>
    </lineage>
</organism>
<feature type="transmembrane region" description="Helical" evidence="5">
    <location>
        <begin position="228"/>
        <end position="245"/>
    </location>
</feature>
<dbReference type="CDD" id="cd09323">
    <property type="entry name" value="TDT_SLAC1_like"/>
    <property type="match status" value="1"/>
</dbReference>
<dbReference type="PANTHER" id="PTHR37955">
    <property type="entry name" value="TELLURITE RESISTANCE PROTEIN TEHA"/>
    <property type="match status" value="1"/>
</dbReference>
<name>A0AA46TN75_9GAMM</name>
<accession>A0AA46TN75</accession>
<dbReference type="InterPro" id="IPR052951">
    <property type="entry name" value="Tellurite_res_ion_channel"/>
</dbReference>
<dbReference type="AlphaFoldDB" id="A0AA46TN75"/>
<protein>
    <submittedName>
        <fullName evidence="6">SLAC1 anion channel family protein</fullName>
    </submittedName>
</protein>
<dbReference type="Proteomes" id="UP001164935">
    <property type="component" value="Chromosome"/>
</dbReference>